<sequence length="683" mass="77998">MEDKRVLKTFVGDSIRDSLQEMKDSISKDLAECRSMLLEVLGKKDTTSFEPENIVMNVKLWQFRGENPDAWIVQAEHYFNCYKIEEDQKLNVASFYFDGEALEWYGWLFRNNQLAGWDHFVDKLMIHFLSRTRDTSRRFLPIPKNKNDRTVDYYQEAIPLWGNITNSSSPQSYQYNLFAKNSEVDHMFDKILEKGNDVDSSDSTSVEENNDTFEEMDNMPSLIVSSVLSGYNQMVTDTDLSNNITNDEAISIPNKVLSELPQYGHDQSSRESGQHVRTTSLLLRAFDVHNDHSMNTSFLCEVVDDVKLVKAITAVKYWKLVVVGPAYSDSELLDDLGLFSMDEVTVKHFRISTTRMFDDTLRWSCVIGCGHKVARPLIEDPNFSWTVIFKEFVFKDIDEEVDKAFPSFTNIYLLVDVISAIDSNIVWNARIALLEAGMVVHSVHRHQPQDNKLVRNGNSMEEYINRCCGNWCVDNGGTVNWTRTYQIAGVPKRMNTSVSVAAESNEFTCLMSLDRPKHLNQLNQRLPLVPVKFYTNAPFQALSYEHHLRGVCCSDICHFGGVIVLVKAGQYVQETTGVVSISLILSKDNITLHLTSEHLDHFIWPSSLLDGGMLFHFTLVTLKCVKTATRQIIERVLDGFHDLNLEDKVPFEGWSIVVNQVDSVRAYGLLETFIWDPGPITIC</sequence>
<evidence type="ECO:0000313" key="2">
    <source>
        <dbReference type="EMBL" id="KAH0784002.1"/>
    </source>
</evidence>
<dbReference type="EMBL" id="JAIVGD010000001">
    <property type="protein sequence ID" value="KAH0784002.1"/>
    <property type="molecule type" value="Genomic_DNA"/>
</dbReference>
<evidence type="ECO:0008006" key="4">
    <source>
        <dbReference type="Google" id="ProtNLM"/>
    </source>
</evidence>
<name>A0ABQ7WTD0_SOLTU</name>
<proteinExistence type="inferred from homology"/>
<protein>
    <recommendedName>
        <fullName evidence="4">Retrotransposon gag domain-containing protein</fullName>
    </recommendedName>
</protein>
<comment type="caution">
    <text evidence="2">The sequence shown here is derived from an EMBL/GenBank/DDBJ whole genome shotgun (WGS) entry which is preliminary data.</text>
</comment>
<evidence type="ECO:0000313" key="3">
    <source>
        <dbReference type="Proteomes" id="UP000826656"/>
    </source>
</evidence>
<reference evidence="2 3" key="1">
    <citation type="journal article" date="2021" name="bioRxiv">
        <title>Chromosome-scale and haplotype-resolved genome assembly of a tetraploid potato cultivar.</title>
        <authorList>
            <person name="Sun H."/>
            <person name="Jiao W.-B."/>
            <person name="Krause K."/>
            <person name="Campoy J.A."/>
            <person name="Goel M."/>
            <person name="Folz-Donahue K."/>
            <person name="Kukat C."/>
            <person name="Huettel B."/>
            <person name="Schneeberger K."/>
        </authorList>
    </citation>
    <scope>NUCLEOTIDE SEQUENCE [LARGE SCALE GENOMIC DNA]</scope>
    <source>
        <strain evidence="2">SolTubOtavaFocal</strain>
        <tissue evidence="2">Leaves</tissue>
    </source>
</reference>
<dbReference type="PANTHER" id="PTHR45860">
    <property type="entry name" value="TRANSLATION INITIATION FACTOR EIF-2B SUBUNIT ALPHA"/>
    <property type="match status" value="1"/>
</dbReference>
<dbReference type="Proteomes" id="UP000826656">
    <property type="component" value="Unassembled WGS sequence"/>
</dbReference>
<dbReference type="PANTHER" id="PTHR45860:SF1">
    <property type="entry name" value="TRANSLATION INITIATION FACTOR EIF-2B SUBUNIT ALPHA"/>
    <property type="match status" value="1"/>
</dbReference>
<organism evidence="2 3">
    <name type="scientific">Solanum tuberosum</name>
    <name type="common">Potato</name>
    <dbReference type="NCBI Taxonomy" id="4113"/>
    <lineage>
        <taxon>Eukaryota</taxon>
        <taxon>Viridiplantae</taxon>
        <taxon>Streptophyta</taxon>
        <taxon>Embryophyta</taxon>
        <taxon>Tracheophyta</taxon>
        <taxon>Spermatophyta</taxon>
        <taxon>Magnoliopsida</taxon>
        <taxon>eudicotyledons</taxon>
        <taxon>Gunneridae</taxon>
        <taxon>Pentapetalae</taxon>
        <taxon>asterids</taxon>
        <taxon>lamiids</taxon>
        <taxon>Solanales</taxon>
        <taxon>Solanaceae</taxon>
        <taxon>Solanoideae</taxon>
        <taxon>Solaneae</taxon>
        <taxon>Solanum</taxon>
    </lineage>
</organism>
<evidence type="ECO:0000256" key="1">
    <source>
        <dbReference type="ARBA" id="ARBA00007251"/>
    </source>
</evidence>
<comment type="similarity">
    <text evidence="1">Belongs to the eIF-2B alpha/beta/delta subunits family.</text>
</comment>
<gene>
    <name evidence="2" type="ORF">KY290_003600</name>
</gene>
<accession>A0ABQ7WTD0</accession>
<keyword evidence="3" id="KW-1185">Reference proteome</keyword>
<dbReference type="InterPro" id="IPR051501">
    <property type="entry name" value="eIF2B_alpha/beta/delta"/>
</dbReference>